<dbReference type="OrthoDB" id="643300at2"/>
<dbReference type="InterPro" id="IPR018060">
    <property type="entry name" value="HTH_AraC"/>
</dbReference>
<protein>
    <submittedName>
        <fullName evidence="2">AraC-like DNA-binding protein</fullName>
    </submittedName>
</protein>
<dbReference type="PROSITE" id="PS01124">
    <property type="entry name" value="HTH_ARAC_FAMILY_2"/>
    <property type="match status" value="1"/>
</dbReference>
<comment type="caution">
    <text evidence="2">The sequence shown here is derived from an EMBL/GenBank/DDBJ whole genome shotgun (WGS) entry which is preliminary data.</text>
</comment>
<dbReference type="InterPro" id="IPR046532">
    <property type="entry name" value="DUF6597"/>
</dbReference>
<reference evidence="2 3" key="1">
    <citation type="submission" date="2018-06" db="EMBL/GenBank/DDBJ databases">
        <title>Genomic Encyclopedia of Archaeal and Bacterial Type Strains, Phase II (KMG-II): from individual species to whole genera.</title>
        <authorList>
            <person name="Goeker M."/>
        </authorList>
    </citation>
    <scope>NUCLEOTIDE SEQUENCE [LARGE SCALE GENOMIC DNA]</scope>
    <source>
        <strain evidence="2 3">DSM 23857</strain>
    </source>
</reference>
<dbReference type="Proteomes" id="UP000249547">
    <property type="component" value="Unassembled WGS sequence"/>
</dbReference>
<dbReference type="AlphaFoldDB" id="A0A327QN76"/>
<dbReference type="GO" id="GO:0003700">
    <property type="term" value="F:DNA-binding transcription factor activity"/>
    <property type="evidence" value="ECO:0007669"/>
    <property type="project" value="InterPro"/>
</dbReference>
<evidence type="ECO:0000259" key="1">
    <source>
        <dbReference type="PROSITE" id="PS01124"/>
    </source>
</evidence>
<evidence type="ECO:0000313" key="3">
    <source>
        <dbReference type="Proteomes" id="UP000249547"/>
    </source>
</evidence>
<dbReference type="Pfam" id="PF20240">
    <property type="entry name" value="DUF6597"/>
    <property type="match status" value="1"/>
</dbReference>
<gene>
    <name evidence="2" type="ORF">LX64_02256</name>
</gene>
<accession>A0A327QN76</accession>
<evidence type="ECO:0000313" key="2">
    <source>
        <dbReference type="EMBL" id="RAJ05102.1"/>
    </source>
</evidence>
<dbReference type="EMBL" id="QLLL01000004">
    <property type="protein sequence ID" value="RAJ05102.1"/>
    <property type="molecule type" value="Genomic_DNA"/>
</dbReference>
<dbReference type="RefSeq" id="WP_111597724.1">
    <property type="nucleotide sequence ID" value="NZ_QLLL01000004.1"/>
</dbReference>
<feature type="domain" description="HTH araC/xylS-type" evidence="1">
    <location>
        <begin position="162"/>
        <end position="246"/>
    </location>
</feature>
<proteinExistence type="predicted"/>
<dbReference type="Gene3D" id="1.10.10.60">
    <property type="entry name" value="Homeodomain-like"/>
    <property type="match status" value="1"/>
</dbReference>
<dbReference type="GO" id="GO:0043565">
    <property type="term" value="F:sequence-specific DNA binding"/>
    <property type="evidence" value="ECO:0007669"/>
    <property type="project" value="InterPro"/>
</dbReference>
<sequence>MKHQSYSADASLHPYVLHYSFVEMNEYDEFSHDHKLFALGQQFLVFVLSGTLACQPQHHAPFELPKASVVGPFSSRHTTHATGKVRAVIVHLNTYGSYRLLGLSMDTVVNYYRDLQVIEPITWQQTWQRLAFCTTDEKAVHILNDTLKHTMSLHLKSLKKVDEMVEYIGALKGNIDVITMAKHFKTSRHTIERQFLEVTGLTPHMYSRIFRFNNTMLQFHQLHTPAWRNVLQVCGYPNAALFVKDFYYFGANHAKTPAKKSLPSTQISSRKIHKLAQAMYPPVSQVVFG</sequence>
<organism evidence="2 3">
    <name type="scientific">Chitinophaga skermanii</name>
    <dbReference type="NCBI Taxonomy" id="331697"/>
    <lineage>
        <taxon>Bacteria</taxon>
        <taxon>Pseudomonadati</taxon>
        <taxon>Bacteroidota</taxon>
        <taxon>Chitinophagia</taxon>
        <taxon>Chitinophagales</taxon>
        <taxon>Chitinophagaceae</taxon>
        <taxon>Chitinophaga</taxon>
    </lineage>
</organism>
<keyword evidence="2" id="KW-0238">DNA-binding</keyword>
<name>A0A327QN76_9BACT</name>
<keyword evidence="3" id="KW-1185">Reference proteome</keyword>